<protein>
    <submittedName>
        <fullName evidence="2">Alpha/beta fold hydrolase</fullName>
    </submittedName>
</protein>
<accession>A0ABZ2HDZ4</accession>
<dbReference type="Proteomes" id="UP001364156">
    <property type="component" value="Chromosome"/>
</dbReference>
<dbReference type="InterPro" id="IPR050266">
    <property type="entry name" value="AB_hydrolase_sf"/>
</dbReference>
<dbReference type="InterPro" id="IPR000073">
    <property type="entry name" value="AB_hydrolase_1"/>
</dbReference>
<dbReference type="PANTHER" id="PTHR43798">
    <property type="entry name" value="MONOACYLGLYCEROL LIPASE"/>
    <property type="match status" value="1"/>
</dbReference>
<dbReference type="PANTHER" id="PTHR43798:SF33">
    <property type="entry name" value="HYDROLASE, PUTATIVE (AFU_ORTHOLOGUE AFUA_2G14860)-RELATED"/>
    <property type="match status" value="1"/>
</dbReference>
<name>A0ABZ2HDZ4_9RHOB</name>
<keyword evidence="2" id="KW-0378">Hydrolase</keyword>
<organism evidence="2 3">
    <name type="scientific">Roseovarius phycicola</name>
    <dbReference type="NCBI Taxonomy" id="3080976"/>
    <lineage>
        <taxon>Bacteria</taxon>
        <taxon>Pseudomonadati</taxon>
        <taxon>Pseudomonadota</taxon>
        <taxon>Alphaproteobacteria</taxon>
        <taxon>Rhodobacterales</taxon>
        <taxon>Roseobacteraceae</taxon>
        <taxon>Roseovarius</taxon>
    </lineage>
</organism>
<reference evidence="2 3" key="1">
    <citation type="submission" date="2023-10" db="EMBL/GenBank/DDBJ databases">
        <title>Roseovarius strain S88 nov., isolated from a marine algae.</title>
        <authorList>
            <person name="Lee M.W."/>
            <person name="Lee J.K."/>
            <person name="Kim J.M."/>
            <person name="Choi D.G."/>
            <person name="Baek J.H."/>
            <person name="Bayburt H."/>
            <person name="Jung J.J."/>
            <person name="Han D.M."/>
            <person name="Jeon C.O."/>
        </authorList>
    </citation>
    <scope>NUCLEOTIDE SEQUENCE [LARGE SCALE GENOMIC DNA]</scope>
    <source>
        <strain evidence="2 3">S88</strain>
    </source>
</reference>
<dbReference type="Pfam" id="PF00561">
    <property type="entry name" value="Abhydrolase_1"/>
    <property type="match status" value="1"/>
</dbReference>
<dbReference type="EMBL" id="CP146069">
    <property type="protein sequence ID" value="WWR45850.1"/>
    <property type="molecule type" value="Genomic_DNA"/>
</dbReference>
<dbReference type="Gene3D" id="3.40.50.1820">
    <property type="entry name" value="alpha/beta hydrolase"/>
    <property type="match status" value="1"/>
</dbReference>
<evidence type="ECO:0000259" key="1">
    <source>
        <dbReference type="Pfam" id="PF00561"/>
    </source>
</evidence>
<proteinExistence type="predicted"/>
<evidence type="ECO:0000313" key="3">
    <source>
        <dbReference type="Proteomes" id="UP001364156"/>
    </source>
</evidence>
<sequence length="262" mass="28394">MMWNGTAYDLTGPEDAPVVALIHGLGLNRQITWDGMLPALSQRYRVLSYDLLGHGESAVPEGEVTLTALSEQLVDLMDHLQIGQAALVGFSLGGMINRRVALDHPERVSALAILNSPHEREPEAQAMYEKAARDSAVGGPEATVDAALKRWFSEGFHAENLDVVARVRQIVVANDPANYAAHRYVLAAGVTELIRPDPPIDAPALVMTCEHDSGSTPAMSWAIAHEMPEAQVEIVAELRHLGLVERPEVFSKAVLKFLEGAV</sequence>
<dbReference type="GO" id="GO:0016787">
    <property type="term" value="F:hydrolase activity"/>
    <property type="evidence" value="ECO:0007669"/>
    <property type="project" value="UniProtKB-KW"/>
</dbReference>
<evidence type="ECO:0000313" key="2">
    <source>
        <dbReference type="EMBL" id="WWR45850.1"/>
    </source>
</evidence>
<dbReference type="PRINTS" id="PR00111">
    <property type="entry name" value="ABHYDROLASE"/>
</dbReference>
<dbReference type="RefSeq" id="WP_338548759.1">
    <property type="nucleotide sequence ID" value="NZ_CP146069.1"/>
</dbReference>
<gene>
    <name evidence="2" type="ORF">RZ517_13820</name>
</gene>
<dbReference type="InterPro" id="IPR029058">
    <property type="entry name" value="AB_hydrolase_fold"/>
</dbReference>
<dbReference type="PRINTS" id="PR00412">
    <property type="entry name" value="EPOXHYDRLASE"/>
</dbReference>
<dbReference type="SUPFAM" id="SSF53474">
    <property type="entry name" value="alpha/beta-Hydrolases"/>
    <property type="match status" value="1"/>
</dbReference>
<dbReference type="InterPro" id="IPR000639">
    <property type="entry name" value="Epox_hydrolase-like"/>
</dbReference>
<keyword evidence="3" id="KW-1185">Reference proteome</keyword>
<feature type="domain" description="AB hydrolase-1" evidence="1">
    <location>
        <begin position="17"/>
        <end position="247"/>
    </location>
</feature>